<protein>
    <recommendedName>
        <fullName evidence="6">2-oxoglutarate dehydrogenase, mitochondrial</fullName>
    </recommendedName>
    <alternativeName>
        <fullName evidence="7">2-oxoglutarate dehydrogenase complex component E1</fullName>
    </alternativeName>
</protein>
<evidence type="ECO:0000256" key="3">
    <source>
        <dbReference type="ARBA" id="ARBA00023002"/>
    </source>
</evidence>
<evidence type="ECO:0000256" key="4">
    <source>
        <dbReference type="ARBA" id="ARBA00023052"/>
    </source>
</evidence>
<reference evidence="9" key="1">
    <citation type="submission" date="2023-06" db="EMBL/GenBank/DDBJ databases">
        <title>Survivors Of The Sea: Transcriptome response of Skeletonema marinoi to long-term dormancy.</title>
        <authorList>
            <person name="Pinder M.I.M."/>
            <person name="Kourtchenko O."/>
            <person name="Robertson E.K."/>
            <person name="Larsson T."/>
            <person name="Maumus F."/>
            <person name="Osuna-Cruz C.M."/>
            <person name="Vancaester E."/>
            <person name="Stenow R."/>
            <person name="Vandepoele K."/>
            <person name="Ploug H."/>
            <person name="Bruchert V."/>
            <person name="Godhe A."/>
            <person name="Topel M."/>
        </authorList>
    </citation>
    <scope>NUCLEOTIDE SEQUENCE</scope>
    <source>
        <strain evidence="9">R05AC</strain>
    </source>
</reference>
<dbReference type="InterPro" id="IPR029061">
    <property type="entry name" value="THDP-binding"/>
</dbReference>
<dbReference type="SUPFAM" id="SSF52518">
    <property type="entry name" value="Thiamin diphosphate-binding fold (THDP-binding)"/>
    <property type="match status" value="1"/>
</dbReference>
<evidence type="ECO:0000256" key="1">
    <source>
        <dbReference type="ARBA" id="ARBA00001964"/>
    </source>
</evidence>
<keyword evidence="10" id="KW-1185">Reference proteome</keyword>
<keyword evidence="4" id="KW-0786">Thiamine pyrophosphate</keyword>
<dbReference type="GO" id="GO:0004591">
    <property type="term" value="F:oxoglutarate dehydrogenase (succinyl-transferring) activity"/>
    <property type="evidence" value="ECO:0007669"/>
    <property type="project" value="TreeGrafter"/>
</dbReference>
<gene>
    <name evidence="9" type="ORF">QTG54_002240</name>
</gene>
<dbReference type="GO" id="GO:0030976">
    <property type="term" value="F:thiamine pyrophosphate binding"/>
    <property type="evidence" value="ECO:0007669"/>
    <property type="project" value="InterPro"/>
</dbReference>
<comment type="function">
    <text evidence="5">The 2-oxoglutarate dehydrogenase complex catalyzes the overall conversion of 2-oxoglutarate to succinyl-CoA and CO(2). It contains multiple copies of three enzymatic components: 2-oxoglutarate dehydrogenase (E1), dihydrolipoamide succinyltransferase (E2) and lipoamide dehydrogenase (E3).</text>
</comment>
<dbReference type="Gene3D" id="1.10.287.1150">
    <property type="entry name" value="TPP helical domain"/>
    <property type="match status" value="1"/>
</dbReference>
<dbReference type="GO" id="GO:0006099">
    <property type="term" value="P:tricarboxylic acid cycle"/>
    <property type="evidence" value="ECO:0007669"/>
    <property type="project" value="TreeGrafter"/>
</dbReference>
<comment type="caution">
    <text evidence="9">The sequence shown here is derived from an EMBL/GenBank/DDBJ whole genome shotgun (WGS) entry which is preliminary data.</text>
</comment>
<evidence type="ECO:0000259" key="8">
    <source>
        <dbReference type="Pfam" id="PF16078"/>
    </source>
</evidence>
<proteinExistence type="inferred from homology"/>
<keyword evidence="3 9" id="KW-0560">Oxidoreductase</keyword>
<dbReference type="PANTHER" id="PTHR23152:SF4">
    <property type="entry name" value="2-OXOADIPATE DEHYDROGENASE COMPLEX COMPONENT E1"/>
    <property type="match status" value="1"/>
</dbReference>
<dbReference type="Proteomes" id="UP001224775">
    <property type="component" value="Unassembled WGS sequence"/>
</dbReference>
<comment type="similarity">
    <text evidence="2">Belongs to the alpha-ketoglutarate dehydrogenase family.</text>
</comment>
<evidence type="ECO:0000313" key="10">
    <source>
        <dbReference type="Proteomes" id="UP001224775"/>
    </source>
</evidence>
<dbReference type="Gene3D" id="3.40.50.970">
    <property type="match status" value="1"/>
</dbReference>
<sequence>MTSALLRIASRKLRPLHHRLSTSSATNNNKSMIRPAAAFFSTAPQKSESFLSASSSLYVESMLEQYEADPNSVPESWQVYFKSLDSETTSTTTEVIDDGYFNQPTIVLSNKKIAPSAALTTSLPSDSLGVAHLIRAYQVNGHRSANLDPLGLHTNESFPFRPGNVRSLNDDDSGLYEALTVKFHGFDPSKDLDRELNFKGVHTGGNKGFLEDLTSMPGRVTLRKVLERLQQTYCGTLGVEYMHIGSTEQCNWLRERIENPNFLKVDDEKKMHIFERLCFADTFENFLANKFNTTRDLGWMEVRRLSQR</sequence>
<accession>A0AAD8YKS0</accession>
<comment type="cofactor">
    <cofactor evidence="1">
        <name>thiamine diphosphate</name>
        <dbReference type="ChEBI" id="CHEBI:58937"/>
    </cofactor>
</comment>
<evidence type="ECO:0000256" key="6">
    <source>
        <dbReference type="ARBA" id="ARBA00040267"/>
    </source>
</evidence>
<dbReference type="AlphaFoldDB" id="A0AAD8YKS0"/>
<dbReference type="Pfam" id="PF16078">
    <property type="entry name" value="2-oxogl_dehyd_N"/>
    <property type="match status" value="1"/>
</dbReference>
<feature type="domain" description="2-oxoglutarate dehydrogenase E1 component N-terminal" evidence="8">
    <location>
        <begin position="48"/>
        <end position="87"/>
    </location>
</feature>
<dbReference type="GO" id="GO:0005739">
    <property type="term" value="C:mitochondrion"/>
    <property type="evidence" value="ECO:0007669"/>
    <property type="project" value="TreeGrafter"/>
</dbReference>
<evidence type="ECO:0000256" key="7">
    <source>
        <dbReference type="ARBA" id="ARBA00042984"/>
    </source>
</evidence>
<name>A0AAD8YKS0_9STRA</name>
<evidence type="ECO:0000256" key="5">
    <source>
        <dbReference type="ARBA" id="ARBA00037426"/>
    </source>
</evidence>
<dbReference type="PANTHER" id="PTHR23152">
    <property type="entry name" value="2-OXOGLUTARATE DEHYDROGENASE"/>
    <property type="match status" value="1"/>
</dbReference>
<dbReference type="GO" id="GO:0045252">
    <property type="term" value="C:oxoglutarate dehydrogenase complex"/>
    <property type="evidence" value="ECO:0007669"/>
    <property type="project" value="TreeGrafter"/>
</dbReference>
<evidence type="ECO:0000313" key="9">
    <source>
        <dbReference type="EMBL" id="KAK1746896.1"/>
    </source>
</evidence>
<dbReference type="InterPro" id="IPR032106">
    <property type="entry name" value="2-oxogl_dehyd_N"/>
</dbReference>
<evidence type="ECO:0000256" key="2">
    <source>
        <dbReference type="ARBA" id="ARBA00006936"/>
    </source>
</evidence>
<organism evidence="9 10">
    <name type="scientific">Skeletonema marinoi</name>
    <dbReference type="NCBI Taxonomy" id="267567"/>
    <lineage>
        <taxon>Eukaryota</taxon>
        <taxon>Sar</taxon>
        <taxon>Stramenopiles</taxon>
        <taxon>Ochrophyta</taxon>
        <taxon>Bacillariophyta</taxon>
        <taxon>Coscinodiscophyceae</taxon>
        <taxon>Thalassiosirophycidae</taxon>
        <taxon>Thalassiosirales</taxon>
        <taxon>Skeletonemataceae</taxon>
        <taxon>Skeletonema</taxon>
        <taxon>Skeletonema marinoi-dohrnii complex</taxon>
    </lineage>
</organism>
<dbReference type="InterPro" id="IPR011603">
    <property type="entry name" value="2oxoglutarate_DH_E1"/>
</dbReference>
<dbReference type="EMBL" id="JATAAI010000003">
    <property type="protein sequence ID" value="KAK1746896.1"/>
    <property type="molecule type" value="Genomic_DNA"/>
</dbReference>